<keyword evidence="2 10" id="KW-0813">Transport</keyword>
<evidence type="ECO:0000256" key="11">
    <source>
        <dbReference type="RuleBase" id="RU003357"/>
    </source>
</evidence>
<dbReference type="PANTHER" id="PTHR30069">
    <property type="entry name" value="TONB-DEPENDENT OUTER MEMBRANE RECEPTOR"/>
    <property type="match status" value="1"/>
</dbReference>
<keyword evidence="5" id="KW-0732">Signal</keyword>
<evidence type="ECO:0000256" key="2">
    <source>
        <dbReference type="ARBA" id="ARBA00022448"/>
    </source>
</evidence>
<feature type="region of interest" description="Disordered" evidence="12">
    <location>
        <begin position="1"/>
        <end position="20"/>
    </location>
</feature>
<feature type="compositionally biased region" description="Basic residues" evidence="12">
    <location>
        <begin position="1"/>
        <end position="10"/>
    </location>
</feature>
<evidence type="ECO:0000259" key="13">
    <source>
        <dbReference type="Pfam" id="PF00593"/>
    </source>
</evidence>
<evidence type="ECO:0000259" key="14">
    <source>
        <dbReference type="Pfam" id="PF07715"/>
    </source>
</evidence>
<gene>
    <name evidence="15" type="ORF">COMA2_110045</name>
</gene>
<dbReference type="Proteomes" id="UP000198736">
    <property type="component" value="Unassembled WGS sequence"/>
</dbReference>
<dbReference type="PROSITE" id="PS52016">
    <property type="entry name" value="TONB_DEPENDENT_REC_3"/>
    <property type="match status" value="1"/>
</dbReference>
<keyword evidence="7 10" id="KW-0472">Membrane</keyword>
<feature type="domain" description="TonB-dependent receptor plug" evidence="14">
    <location>
        <begin position="21"/>
        <end position="114"/>
    </location>
</feature>
<name>A0A0S4L4X6_9BACT</name>
<keyword evidence="6 11" id="KW-0798">TonB box</keyword>
<evidence type="ECO:0000256" key="4">
    <source>
        <dbReference type="ARBA" id="ARBA00022692"/>
    </source>
</evidence>
<evidence type="ECO:0000256" key="8">
    <source>
        <dbReference type="ARBA" id="ARBA00023170"/>
    </source>
</evidence>
<dbReference type="PANTHER" id="PTHR30069:SF29">
    <property type="entry name" value="HEMOGLOBIN AND HEMOGLOBIN-HAPTOGLOBIN-BINDING PROTEIN 1-RELATED"/>
    <property type="match status" value="1"/>
</dbReference>
<dbReference type="Gene3D" id="2.170.130.10">
    <property type="entry name" value="TonB-dependent receptor, plug domain"/>
    <property type="match status" value="1"/>
</dbReference>
<dbReference type="InterPro" id="IPR039426">
    <property type="entry name" value="TonB-dep_rcpt-like"/>
</dbReference>
<dbReference type="InterPro" id="IPR037066">
    <property type="entry name" value="Plug_dom_sf"/>
</dbReference>
<dbReference type="InterPro" id="IPR012910">
    <property type="entry name" value="Plug_dom"/>
</dbReference>
<dbReference type="GO" id="GO:0015344">
    <property type="term" value="F:siderophore uptake transmembrane transporter activity"/>
    <property type="evidence" value="ECO:0007669"/>
    <property type="project" value="TreeGrafter"/>
</dbReference>
<dbReference type="AlphaFoldDB" id="A0A0S4L4X6"/>
<evidence type="ECO:0000256" key="3">
    <source>
        <dbReference type="ARBA" id="ARBA00022452"/>
    </source>
</evidence>
<dbReference type="SUPFAM" id="SSF56935">
    <property type="entry name" value="Porins"/>
    <property type="match status" value="1"/>
</dbReference>
<dbReference type="GO" id="GO:0044718">
    <property type="term" value="P:siderophore transmembrane transport"/>
    <property type="evidence" value="ECO:0007669"/>
    <property type="project" value="TreeGrafter"/>
</dbReference>
<comment type="subcellular location">
    <subcellularLocation>
        <location evidence="1 10">Cell outer membrane</location>
        <topology evidence="1 10">Multi-pass membrane protein</topology>
    </subcellularLocation>
</comment>
<dbReference type="GO" id="GO:0009279">
    <property type="term" value="C:cell outer membrane"/>
    <property type="evidence" value="ECO:0007669"/>
    <property type="project" value="UniProtKB-SubCell"/>
</dbReference>
<dbReference type="InterPro" id="IPR000531">
    <property type="entry name" value="Beta-barrel_TonB"/>
</dbReference>
<evidence type="ECO:0000256" key="10">
    <source>
        <dbReference type="PROSITE-ProRule" id="PRU01360"/>
    </source>
</evidence>
<dbReference type="Pfam" id="PF07715">
    <property type="entry name" value="Plug"/>
    <property type="match status" value="1"/>
</dbReference>
<evidence type="ECO:0000256" key="12">
    <source>
        <dbReference type="SAM" id="MobiDB-lite"/>
    </source>
</evidence>
<dbReference type="Gene3D" id="2.40.170.20">
    <property type="entry name" value="TonB-dependent receptor, beta-barrel domain"/>
    <property type="match status" value="1"/>
</dbReference>
<reference evidence="16" key="1">
    <citation type="submission" date="2015-10" db="EMBL/GenBank/DDBJ databases">
        <authorList>
            <person name="Luecker S."/>
            <person name="Luecker S."/>
        </authorList>
    </citation>
    <scope>NUCLEOTIDE SEQUENCE [LARGE SCALE GENOMIC DNA]</scope>
</reference>
<feature type="domain" description="TonB-dependent receptor-like beta-barrel" evidence="13">
    <location>
        <begin position="212"/>
        <end position="593"/>
    </location>
</feature>
<keyword evidence="9 10" id="KW-0998">Cell outer membrane</keyword>
<accession>A0A0S4L4X6</accession>
<dbReference type="STRING" id="1742973.COMA2_110045"/>
<evidence type="ECO:0000256" key="1">
    <source>
        <dbReference type="ARBA" id="ARBA00004571"/>
    </source>
</evidence>
<evidence type="ECO:0000313" key="15">
    <source>
        <dbReference type="EMBL" id="CUS32695.1"/>
    </source>
</evidence>
<dbReference type="Pfam" id="PF00593">
    <property type="entry name" value="TonB_dep_Rec_b-barrel"/>
    <property type="match status" value="1"/>
</dbReference>
<proteinExistence type="inferred from homology"/>
<keyword evidence="8 15" id="KW-0675">Receptor</keyword>
<evidence type="ECO:0000313" key="16">
    <source>
        <dbReference type="Proteomes" id="UP000198736"/>
    </source>
</evidence>
<dbReference type="InterPro" id="IPR036942">
    <property type="entry name" value="Beta-barrel_TonB_sf"/>
</dbReference>
<keyword evidence="4 10" id="KW-0812">Transmembrane</keyword>
<feature type="compositionally biased region" description="Polar residues" evidence="12">
    <location>
        <begin position="11"/>
        <end position="20"/>
    </location>
</feature>
<evidence type="ECO:0000256" key="5">
    <source>
        <dbReference type="ARBA" id="ARBA00022729"/>
    </source>
</evidence>
<dbReference type="OrthoDB" id="9800913at2"/>
<keyword evidence="3 10" id="KW-1134">Transmembrane beta strand</keyword>
<organism evidence="15 16">
    <name type="scientific">Candidatus Nitrospira nitrificans</name>
    <dbReference type="NCBI Taxonomy" id="1742973"/>
    <lineage>
        <taxon>Bacteria</taxon>
        <taxon>Pseudomonadati</taxon>
        <taxon>Nitrospirota</taxon>
        <taxon>Nitrospiria</taxon>
        <taxon>Nitrospirales</taxon>
        <taxon>Nitrospiraceae</taxon>
        <taxon>Nitrospira</taxon>
    </lineage>
</organism>
<comment type="similarity">
    <text evidence="10 11">Belongs to the TonB-dependent receptor family.</text>
</comment>
<evidence type="ECO:0000256" key="6">
    <source>
        <dbReference type="ARBA" id="ARBA00023077"/>
    </source>
</evidence>
<protein>
    <submittedName>
        <fullName evidence="15">Putative TonB-dependent receptor</fullName>
    </submittedName>
</protein>
<evidence type="ECO:0000256" key="9">
    <source>
        <dbReference type="ARBA" id="ARBA00023237"/>
    </source>
</evidence>
<keyword evidence="16" id="KW-1185">Reference proteome</keyword>
<dbReference type="EMBL" id="CZPZ01000003">
    <property type="protein sequence ID" value="CUS32695.1"/>
    <property type="molecule type" value="Genomic_DNA"/>
</dbReference>
<sequence>MNNRFLKPHRMSTSSPMKISANSGATDIPTLLRQVPGMEVMQTNAVDFNVSVRGNNQLAANKLLVLIDGRSIYVDQAGLTLWKQLPTSLLEIKRVEVLKGPASAVYGFNAFDGVVNIITKSPEELKGTTLQVAGGQVGTLLTSAVQAGTIGNWGYRISGGHEQAQRWSNHDAPALSGQRIGGLAEYRLSGDGKIRAETGLGRSSPYSGFVNQISTSDNHLSQAYALVSYEQNRLLVRGWWNGLFSESSPRIFPTLVPLLTQTDRFGRTDQEHHLNTYDFETRYRLAPFQTLNLSIGANFRHILHSSNILTRRTTENRLGLYAQGDWLVLPSLELSAGLRYDLETFLAPTLSPRGALVYHMNANHALRLSASVAYRPPTTTEASLSLLNPVTLPALPPQITVVTGTADVKPEQIISYEVGYQGWWWEHRLRTRLTGFYNHISDLIAFRNPTGNHLNPVRPVNGGVADVYGGEMGVEVLMTSWLSGFANYAYQEIGQSSSGYSRHGFPHHKVNAGLRVTWHPFTGEVLYHHVGAASYPLADAFTNLAPFFPTGAIIPQEHVPAYNLLNLRFGYLIWQQRSGDNVREAELALSVFNALNDNHREHPLGDLLGSRVMGWLTVKL</sequence>
<evidence type="ECO:0000256" key="7">
    <source>
        <dbReference type="ARBA" id="ARBA00023136"/>
    </source>
</evidence>